<feature type="compositionally biased region" description="Basic and acidic residues" evidence="2">
    <location>
        <begin position="169"/>
        <end position="182"/>
    </location>
</feature>
<protein>
    <submittedName>
        <fullName evidence="3">Uncharacterized protein</fullName>
    </submittedName>
</protein>
<evidence type="ECO:0000313" key="4">
    <source>
        <dbReference type="Proteomes" id="UP001465976"/>
    </source>
</evidence>
<keyword evidence="1" id="KW-0175">Coiled coil</keyword>
<proteinExistence type="predicted"/>
<comment type="caution">
    <text evidence="3">The sequence shown here is derived from an EMBL/GenBank/DDBJ whole genome shotgun (WGS) entry which is preliminary data.</text>
</comment>
<reference evidence="3 4" key="1">
    <citation type="submission" date="2024-02" db="EMBL/GenBank/DDBJ databases">
        <title>A draft genome for the cacao thread blight pathogen Marasmius crinis-equi.</title>
        <authorList>
            <person name="Cohen S.P."/>
            <person name="Baruah I.K."/>
            <person name="Amoako-Attah I."/>
            <person name="Bukari Y."/>
            <person name="Meinhardt L.W."/>
            <person name="Bailey B.A."/>
        </authorList>
    </citation>
    <scope>NUCLEOTIDE SEQUENCE [LARGE SCALE GENOMIC DNA]</scope>
    <source>
        <strain evidence="3 4">GH-76</strain>
    </source>
</reference>
<sequence length="423" mass="48633">MAKRPAEDELPFEKIRMVATAQRTSLAPDESPQYESPLVREYHHRSEQLRGKVSDLTEELDALKVETQDQLDIMMNAENARIEYLEGWTTELYRDLRQTRRNLIKVLNQMKLECPGRWSRDTSGMLADLLSVQLKEASVQTDLTPTPVSSSMAPEDGFSEHVTPNITMESRRTPLKLPRDSSDASDVPPYPLEQGYSEVSDLKPFLEAVEELDGDQSLPERFVSYQDLPAEDRPPSKRSVTLKLPPGPFWLVPAMQYLKINGEEQYNAFLKEYGAAEALRMPTGTFSFRPQRIADWASDKNVHRFDEKGSPEMTREFALSFPAEVWTWWFNIQPQGRVLRKGKTAQPPEGKRLRPLTETPPDKRVKLRKWGLKGWVSIFVALKWWNLSIAAVEKSDQEDMETDWRLAVEEMRATFTVLTSNDK</sequence>
<evidence type="ECO:0000256" key="1">
    <source>
        <dbReference type="SAM" id="Coils"/>
    </source>
</evidence>
<organism evidence="3 4">
    <name type="scientific">Marasmius crinis-equi</name>
    <dbReference type="NCBI Taxonomy" id="585013"/>
    <lineage>
        <taxon>Eukaryota</taxon>
        <taxon>Fungi</taxon>
        <taxon>Dikarya</taxon>
        <taxon>Basidiomycota</taxon>
        <taxon>Agaricomycotina</taxon>
        <taxon>Agaricomycetes</taxon>
        <taxon>Agaricomycetidae</taxon>
        <taxon>Agaricales</taxon>
        <taxon>Marasmiineae</taxon>
        <taxon>Marasmiaceae</taxon>
        <taxon>Marasmius</taxon>
    </lineage>
</organism>
<feature type="compositionally biased region" description="Polar residues" evidence="2">
    <location>
        <begin position="141"/>
        <end position="152"/>
    </location>
</feature>
<name>A0ABR3F4I8_9AGAR</name>
<dbReference type="Proteomes" id="UP001465976">
    <property type="component" value="Unassembled WGS sequence"/>
</dbReference>
<gene>
    <name evidence="3" type="ORF">V5O48_011797</name>
</gene>
<dbReference type="EMBL" id="JBAHYK010000981">
    <property type="protein sequence ID" value="KAL0570165.1"/>
    <property type="molecule type" value="Genomic_DNA"/>
</dbReference>
<evidence type="ECO:0000313" key="3">
    <source>
        <dbReference type="EMBL" id="KAL0570165.1"/>
    </source>
</evidence>
<evidence type="ECO:0000256" key="2">
    <source>
        <dbReference type="SAM" id="MobiDB-lite"/>
    </source>
</evidence>
<accession>A0ABR3F4I8</accession>
<feature type="region of interest" description="Disordered" evidence="2">
    <location>
        <begin position="141"/>
        <end position="195"/>
    </location>
</feature>
<feature type="coiled-coil region" evidence="1">
    <location>
        <begin position="39"/>
        <end position="66"/>
    </location>
</feature>
<keyword evidence="4" id="KW-1185">Reference proteome</keyword>